<reference evidence="2 3" key="1">
    <citation type="journal article" date="2014" name="PLoS Genet.">
        <title>Phylogenetically driven sequencing of extremely halophilic archaea reveals strategies for static and dynamic osmo-response.</title>
        <authorList>
            <person name="Becker E.A."/>
            <person name="Seitzer P.M."/>
            <person name="Tritt A."/>
            <person name="Larsen D."/>
            <person name="Krusor M."/>
            <person name="Yao A.I."/>
            <person name="Wu D."/>
            <person name="Madern D."/>
            <person name="Eisen J.A."/>
            <person name="Darling A.E."/>
            <person name="Facciotti M.T."/>
        </authorList>
    </citation>
    <scope>NUCLEOTIDE SEQUENCE [LARGE SCALE GENOMIC DNA]</scope>
    <source>
        <strain evidence="2 3">DSM 21995</strain>
    </source>
</reference>
<dbReference type="EMBL" id="AOJG01000025">
    <property type="protein sequence ID" value="EMA60202.1"/>
    <property type="molecule type" value="Genomic_DNA"/>
</dbReference>
<dbReference type="Pfam" id="PF01636">
    <property type="entry name" value="APH"/>
    <property type="match status" value="1"/>
</dbReference>
<dbReference type="Proteomes" id="UP000011650">
    <property type="component" value="Unassembled WGS sequence"/>
</dbReference>
<dbReference type="InterPro" id="IPR052898">
    <property type="entry name" value="ACAD10-like"/>
</dbReference>
<dbReference type="SUPFAM" id="SSF56112">
    <property type="entry name" value="Protein kinase-like (PK-like)"/>
    <property type="match status" value="1"/>
</dbReference>
<keyword evidence="2" id="KW-0808">Transferase</keyword>
<dbReference type="InterPro" id="IPR011009">
    <property type="entry name" value="Kinase-like_dom_sf"/>
</dbReference>
<dbReference type="OrthoDB" id="350437at2157"/>
<dbReference type="PANTHER" id="PTHR47829:SF1">
    <property type="entry name" value="HAD FAMILY PHOSPHATASE"/>
    <property type="match status" value="1"/>
</dbReference>
<dbReference type="InterPro" id="IPR002575">
    <property type="entry name" value="Aminoglycoside_PTrfase"/>
</dbReference>
<dbReference type="GO" id="GO:0016740">
    <property type="term" value="F:transferase activity"/>
    <property type="evidence" value="ECO:0007669"/>
    <property type="project" value="UniProtKB-KW"/>
</dbReference>
<proteinExistence type="predicted"/>
<comment type="caution">
    <text evidence="2">The sequence shown here is derived from an EMBL/GenBank/DDBJ whole genome shotgun (WGS) entry which is preliminary data.</text>
</comment>
<dbReference type="RefSeq" id="WP_008005833.1">
    <property type="nucleotide sequence ID" value="NZ_AOJG01000025.1"/>
</dbReference>
<dbReference type="PATRIC" id="fig|1227482.3.peg.1826"/>
<dbReference type="CDD" id="cd05154">
    <property type="entry name" value="ACAD10_11_N-like"/>
    <property type="match status" value="1"/>
</dbReference>
<keyword evidence="3" id="KW-1185">Reference proteome</keyword>
<sequence>MTTDPDYRDRLVDEDALASYLRAEFGPADAFSVERHAAGHSNETLFVAWGDRDLVIRRPPPGETADTAHDVLREHRVVDALGDTDVPVPRTLRACDDHGVLGSDFYVMERTAGDVLRDDEPDRFADPAARERVGTELVDALAAIHDVDYAAVGLAEFGRPAGYTARQVDRWTAQLDWAFEATEAVRAVPELVELGEWLAANAPDDHPDALVHGDFKLDNAMYGPGTPPEIVAVFDWELSTLGDPLADLGWLLLFWHDAGDPTPAMPELMPTFTARAGYPTRGELVDRYESATGRSFRRERFYRALAAYKMAALGEMFLARHLRGDADDPLYPTMESAVPALAERALAYVEGETDRL</sequence>
<evidence type="ECO:0000259" key="1">
    <source>
        <dbReference type="Pfam" id="PF01636"/>
    </source>
</evidence>
<dbReference type="PANTHER" id="PTHR47829">
    <property type="entry name" value="HYDROLASE, PUTATIVE (AFU_ORTHOLOGUE AFUA_1G12880)-RELATED"/>
    <property type="match status" value="1"/>
</dbReference>
<protein>
    <submittedName>
        <fullName evidence="2">Aminoglycoside phosphotransferase</fullName>
    </submittedName>
</protein>
<name>M0NQI8_9EURY</name>
<dbReference type="Gene3D" id="3.30.200.20">
    <property type="entry name" value="Phosphorylase Kinase, domain 1"/>
    <property type="match status" value="1"/>
</dbReference>
<feature type="domain" description="Aminoglycoside phosphotransferase" evidence="1">
    <location>
        <begin position="33"/>
        <end position="264"/>
    </location>
</feature>
<dbReference type="AlphaFoldDB" id="M0NQI8"/>
<evidence type="ECO:0000313" key="3">
    <source>
        <dbReference type="Proteomes" id="UP000011650"/>
    </source>
</evidence>
<organism evidence="2 3">
    <name type="scientific">Halorubrum lipolyticum DSM 21995</name>
    <dbReference type="NCBI Taxonomy" id="1227482"/>
    <lineage>
        <taxon>Archaea</taxon>
        <taxon>Methanobacteriati</taxon>
        <taxon>Methanobacteriota</taxon>
        <taxon>Stenosarchaea group</taxon>
        <taxon>Halobacteria</taxon>
        <taxon>Halobacteriales</taxon>
        <taxon>Haloferacaceae</taxon>
        <taxon>Halorubrum</taxon>
    </lineage>
</organism>
<accession>M0NQI8</accession>
<evidence type="ECO:0000313" key="2">
    <source>
        <dbReference type="EMBL" id="EMA60202.1"/>
    </source>
</evidence>
<gene>
    <name evidence="2" type="ORF">C469_09060</name>
</gene>
<dbReference type="STRING" id="1227482.C469_09060"/>
<dbReference type="InterPro" id="IPR041726">
    <property type="entry name" value="ACAD10_11_N"/>
</dbReference>
<dbReference type="Gene3D" id="3.90.1200.10">
    <property type="match status" value="1"/>
</dbReference>